<dbReference type="KEGG" id="fcy:FRACYDRAFT_270487"/>
<gene>
    <name evidence="1" type="ORF">FRACYDRAFT_270487</name>
</gene>
<evidence type="ECO:0000313" key="2">
    <source>
        <dbReference type="Proteomes" id="UP000095751"/>
    </source>
</evidence>
<dbReference type="EMBL" id="KV784364">
    <property type="protein sequence ID" value="OEU12849.1"/>
    <property type="molecule type" value="Genomic_DNA"/>
</dbReference>
<sequence>MREDFADEFNNGIPKVSITPCSKYIMVSLGACAFMKDVSNAGKTIKSLIPPPGFGFSSVDYVAFICCREQNKGLAIKIWRPYLDIELDGHKSFTHTLSHDHKMVTIYDHHRRVGSVWSIAMGQTYITQKLIVPTNKRFFFTSDGKYIFRAPQNGLTLWSMIEHEFIDKTMHIVYLGYETADNIEVISSSPYNRQIIIRDAGNFYLTTYVVK</sequence>
<dbReference type="AlphaFoldDB" id="A0A1E7F3X7"/>
<protein>
    <submittedName>
        <fullName evidence="1">Uncharacterized protein</fullName>
    </submittedName>
</protein>
<reference evidence="1 2" key="1">
    <citation type="submission" date="2016-09" db="EMBL/GenBank/DDBJ databases">
        <title>Extensive genetic diversity and differential bi-allelic expression allows diatom success in the polar Southern Ocean.</title>
        <authorList>
            <consortium name="DOE Joint Genome Institute"/>
            <person name="Mock T."/>
            <person name="Otillar R.P."/>
            <person name="Strauss J."/>
            <person name="Dupont C."/>
            <person name="Frickenhaus S."/>
            <person name="Maumus F."/>
            <person name="Mcmullan M."/>
            <person name="Sanges R."/>
            <person name="Schmutz J."/>
            <person name="Toseland A."/>
            <person name="Valas R."/>
            <person name="Veluchamy A."/>
            <person name="Ward B.J."/>
            <person name="Allen A."/>
            <person name="Barry K."/>
            <person name="Falciatore A."/>
            <person name="Ferrante M."/>
            <person name="Fortunato A.E."/>
            <person name="Gloeckner G."/>
            <person name="Gruber A."/>
            <person name="Hipkin R."/>
            <person name="Janech M."/>
            <person name="Kroth P."/>
            <person name="Leese F."/>
            <person name="Lindquist E."/>
            <person name="Lyon B.R."/>
            <person name="Martin J."/>
            <person name="Mayer C."/>
            <person name="Parker M."/>
            <person name="Quesneville H."/>
            <person name="Raymond J."/>
            <person name="Uhlig C."/>
            <person name="Valentin K.U."/>
            <person name="Worden A.Z."/>
            <person name="Armbrust E.V."/>
            <person name="Bowler C."/>
            <person name="Green B."/>
            <person name="Moulton V."/>
            <person name="Van Oosterhout C."/>
            <person name="Grigoriev I."/>
        </authorList>
    </citation>
    <scope>NUCLEOTIDE SEQUENCE [LARGE SCALE GENOMIC DNA]</scope>
    <source>
        <strain evidence="1 2">CCMP1102</strain>
    </source>
</reference>
<organism evidence="1 2">
    <name type="scientific">Fragilariopsis cylindrus CCMP1102</name>
    <dbReference type="NCBI Taxonomy" id="635003"/>
    <lineage>
        <taxon>Eukaryota</taxon>
        <taxon>Sar</taxon>
        <taxon>Stramenopiles</taxon>
        <taxon>Ochrophyta</taxon>
        <taxon>Bacillariophyta</taxon>
        <taxon>Bacillariophyceae</taxon>
        <taxon>Bacillariophycidae</taxon>
        <taxon>Bacillariales</taxon>
        <taxon>Bacillariaceae</taxon>
        <taxon>Fragilariopsis</taxon>
    </lineage>
</organism>
<keyword evidence="2" id="KW-1185">Reference proteome</keyword>
<dbReference type="InParanoid" id="A0A1E7F3X7"/>
<accession>A0A1E7F3X7</accession>
<dbReference type="Proteomes" id="UP000095751">
    <property type="component" value="Unassembled WGS sequence"/>
</dbReference>
<proteinExistence type="predicted"/>
<name>A0A1E7F3X7_9STRA</name>
<evidence type="ECO:0000313" key="1">
    <source>
        <dbReference type="EMBL" id="OEU12849.1"/>
    </source>
</evidence>